<dbReference type="Pfam" id="PF05488">
    <property type="entry name" value="PAAR_motif"/>
    <property type="match status" value="1"/>
</dbReference>
<dbReference type="AlphaFoldDB" id="A0A8K0V807"/>
<accession>A0A8K0V807</accession>
<dbReference type="InterPro" id="IPR008727">
    <property type="entry name" value="PAAR_motif"/>
</dbReference>
<name>A0A8K0V807_9ENTR</name>
<sequence>MKSIVRQGDTLREYGGKVLSGHYLCHGKGIACKGDAVKCARHGITQIAEGSGLAQVDGQPVALHGDRCACGCTLVSSFPDSQIAQ</sequence>
<evidence type="ECO:0000313" key="1">
    <source>
        <dbReference type="EMBL" id="MBK4717043.1"/>
    </source>
</evidence>
<gene>
    <name evidence="1" type="ORF">JJB97_17335</name>
</gene>
<dbReference type="Proteomes" id="UP000659047">
    <property type="component" value="Unassembled WGS sequence"/>
</dbReference>
<dbReference type="CDD" id="cd14744">
    <property type="entry name" value="PAAR_CT_2"/>
    <property type="match status" value="1"/>
</dbReference>
<dbReference type="Gene3D" id="2.60.200.60">
    <property type="match status" value="1"/>
</dbReference>
<dbReference type="RefSeq" id="WP_238715338.1">
    <property type="nucleotide sequence ID" value="NZ_JAEPBH010000080.1"/>
</dbReference>
<dbReference type="EMBL" id="JAEPBH010000080">
    <property type="protein sequence ID" value="MBK4717043.1"/>
    <property type="molecule type" value="Genomic_DNA"/>
</dbReference>
<comment type="caution">
    <text evidence="1">The sequence shown here is derived from an EMBL/GenBank/DDBJ whole genome shotgun (WGS) entry which is preliminary data.</text>
</comment>
<keyword evidence="2" id="KW-1185">Reference proteome</keyword>
<evidence type="ECO:0000313" key="2">
    <source>
        <dbReference type="Proteomes" id="UP000659047"/>
    </source>
</evidence>
<organism evidence="1 2">
    <name type="scientific">Tenebrionibacter intestinalis</name>
    <dbReference type="NCBI Taxonomy" id="2799638"/>
    <lineage>
        <taxon>Bacteria</taxon>
        <taxon>Pseudomonadati</taxon>
        <taxon>Pseudomonadota</taxon>
        <taxon>Gammaproteobacteria</taxon>
        <taxon>Enterobacterales</taxon>
        <taxon>Enterobacteriaceae</taxon>
        <taxon>Tenebrionibacter/Tenebrionicola group</taxon>
        <taxon>Tenebrionibacter</taxon>
    </lineage>
</organism>
<protein>
    <submittedName>
        <fullName evidence="1">PAAR domain-containing protein</fullName>
    </submittedName>
</protein>
<proteinExistence type="predicted"/>
<reference evidence="1" key="1">
    <citation type="submission" date="2021-01" db="EMBL/GenBank/DDBJ databases">
        <title>Intestinitalea alba gen. nov., sp. nov., a novel genus of the family Enterobacteriaceae, isolated from the gut of the plastic-eating mealworm Tenebrio molitor L.</title>
        <authorList>
            <person name="Yang Y."/>
        </authorList>
    </citation>
    <scope>NUCLEOTIDE SEQUENCE</scope>
    <source>
        <strain evidence="1">BIT-L3</strain>
    </source>
</reference>